<feature type="region of interest" description="Disordered" evidence="1">
    <location>
        <begin position="64"/>
        <end position="93"/>
    </location>
</feature>
<name>A0A939BVG7_9ACTN</name>
<accession>A0A939BVG7</accession>
<evidence type="ECO:0000256" key="1">
    <source>
        <dbReference type="SAM" id="MobiDB-lite"/>
    </source>
</evidence>
<evidence type="ECO:0000313" key="4">
    <source>
        <dbReference type="Proteomes" id="UP000663791"/>
    </source>
</evidence>
<keyword evidence="2" id="KW-1133">Transmembrane helix</keyword>
<feature type="compositionally biased region" description="Low complexity" evidence="1">
    <location>
        <begin position="80"/>
        <end position="93"/>
    </location>
</feature>
<dbReference type="EMBL" id="JAERTX010000005">
    <property type="protein sequence ID" value="MBM9459537.1"/>
    <property type="molecule type" value="Genomic_DNA"/>
</dbReference>
<evidence type="ECO:0000313" key="3">
    <source>
        <dbReference type="EMBL" id="MBM9459537.1"/>
    </source>
</evidence>
<dbReference type="Proteomes" id="UP000663791">
    <property type="component" value="Unassembled WGS sequence"/>
</dbReference>
<keyword evidence="4" id="KW-1185">Reference proteome</keyword>
<keyword evidence="2" id="KW-0812">Transmembrane</keyword>
<dbReference type="AlphaFoldDB" id="A0A939BVG7"/>
<proteinExistence type="predicted"/>
<evidence type="ECO:0000256" key="2">
    <source>
        <dbReference type="SAM" id="Phobius"/>
    </source>
</evidence>
<reference evidence="3" key="1">
    <citation type="submission" date="2021-01" db="EMBL/GenBank/DDBJ databases">
        <title>Novel species in genus Nocardioides.</title>
        <authorList>
            <person name="Zhang G."/>
        </authorList>
    </citation>
    <scope>NUCLEOTIDE SEQUENCE</scope>
    <source>
        <strain evidence="3">Zg-536</strain>
    </source>
</reference>
<dbReference type="RefSeq" id="WP_205290864.1">
    <property type="nucleotide sequence ID" value="NZ_CP074406.1"/>
</dbReference>
<sequence length="93" mass="9460">MQALAITLVSSLLAAKEQVPDDEDVVAGWTGFAVLVFLIIAVALIGWALSRQLRRVDAAKRRGVFGDAPEGDDTDATGPSGSAGSSDAGSSGD</sequence>
<comment type="caution">
    <text evidence="3">The sequence shown here is derived from an EMBL/GenBank/DDBJ whole genome shotgun (WGS) entry which is preliminary data.</text>
</comment>
<feature type="transmembrane region" description="Helical" evidence="2">
    <location>
        <begin position="25"/>
        <end position="49"/>
    </location>
</feature>
<keyword evidence="2" id="KW-0472">Membrane</keyword>
<protein>
    <submittedName>
        <fullName evidence="3">Uncharacterized protein</fullName>
    </submittedName>
</protein>
<gene>
    <name evidence="3" type="ORF">JK386_06455</name>
</gene>
<organism evidence="3 4">
    <name type="scientific">Nocardioides faecalis</name>
    <dbReference type="NCBI Taxonomy" id="2803858"/>
    <lineage>
        <taxon>Bacteria</taxon>
        <taxon>Bacillati</taxon>
        <taxon>Actinomycetota</taxon>
        <taxon>Actinomycetes</taxon>
        <taxon>Propionibacteriales</taxon>
        <taxon>Nocardioidaceae</taxon>
        <taxon>Nocardioides</taxon>
    </lineage>
</organism>